<sequence>MDEDIIKKIKEKVIKENPEFKDVEPTLIEEVLEIPGEIKEKMKKMGKEIKQTNQQKQAKQGFEKKKIKTITFKRFAVAEDGAKIPIVLRVTVDEKGNILKESGN</sequence>
<gene>
    <name evidence="2" type="ORF">GW779_04060</name>
    <name evidence="1" type="ORF">GW910_00400</name>
</gene>
<comment type="caution">
    <text evidence="1">The sequence shown here is derived from an EMBL/GenBank/DDBJ whole genome shotgun (WGS) entry which is preliminary data.</text>
</comment>
<evidence type="ECO:0000313" key="1">
    <source>
        <dbReference type="EMBL" id="NCN64529.1"/>
    </source>
</evidence>
<accession>A0A8J8CIZ7</accession>
<name>A0A8J8CIZ7_9ARCH</name>
<evidence type="ECO:0000313" key="3">
    <source>
        <dbReference type="Proteomes" id="UP000768163"/>
    </source>
</evidence>
<proteinExistence type="predicted"/>
<dbReference type="Proteomes" id="UP000738826">
    <property type="component" value="Unassembled WGS sequence"/>
</dbReference>
<dbReference type="EMBL" id="JAACVF010000008">
    <property type="protein sequence ID" value="NCN64529.1"/>
    <property type="molecule type" value="Genomic_DNA"/>
</dbReference>
<dbReference type="AlphaFoldDB" id="A0A8J8CIZ7"/>
<reference evidence="1" key="1">
    <citation type="submission" date="2019-11" db="EMBL/GenBank/DDBJ databases">
        <title>Lipid analysis of CO2-rich subsurface aquifers suggests an autotrophy-based deep biosphere with lysolipids enriched in CPR bacteria.</title>
        <authorList>
            <person name="Probst A.J."/>
            <person name="Elling F.J."/>
            <person name="Castelle C.J."/>
            <person name="Zhu Q."/>
            <person name="Elvert M."/>
            <person name="Birarda G."/>
            <person name="Holman H.-Y."/>
            <person name="Lane K.R."/>
            <person name="Ladd B."/>
            <person name="Ryan M.C."/>
            <person name="Woyke T."/>
            <person name="Hinrichs K.-U."/>
            <person name="Banfield J.F."/>
        </authorList>
    </citation>
    <scope>NUCLEOTIDE SEQUENCE</scope>
    <source>
        <strain evidence="1">CG_2015-01_33_1645</strain>
        <strain evidence="2">CG_2015-04_33_537</strain>
    </source>
</reference>
<dbReference type="EMBL" id="JAACQH010000082">
    <property type="protein sequence ID" value="NCS91570.1"/>
    <property type="molecule type" value="Genomic_DNA"/>
</dbReference>
<protein>
    <submittedName>
        <fullName evidence="1">Uncharacterized protein</fullName>
    </submittedName>
</protein>
<organism evidence="1 3">
    <name type="scientific">Candidatus Altarchaeum hamiconexum</name>
    <dbReference type="NCBI Taxonomy" id="1803513"/>
    <lineage>
        <taxon>Archaea</taxon>
        <taxon>Candidatus Altarchaeota</taxon>
        <taxon>Candidatus Altiarchaeia</taxon>
        <taxon>Candidatus Altarchaeales</taxon>
        <taxon>Candidatus Altarchaeaceae</taxon>
        <taxon>Candidatus Altarchaeum</taxon>
    </lineage>
</organism>
<dbReference type="Proteomes" id="UP000768163">
    <property type="component" value="Unassembled WGS sequence"/>
</dbReference>
<evidence type="ECO:0000313" key="2">
    <source>
        <dbReference type="EMBL" id="NCS91570.1"/>
    </source>
</evidence>